<dbReference type="Gene3D" id="3.40.718.10">
    <property type="entry name" value="Isopropylmalate Dehydrogenase"/>
    <property type="match status" value="1"/>
</dbReference>
<comment type="caution">
    <text evidence="5">The sequence shown here is derived from an EMBL/GenBank/DDBJ whole genome shotgun (WGS) entry which is preliminary data.</text>
</comment>
<dbReference type="Gene3D" id="3.10.129.10">
    <property type="entry name" value="Hotdog Thioesterase"/>
    <property type="match status" value="1"/>
</dbReference>
<dbReference type="InterPro" id="IPR050500">
    <property type="entry name" value="Phos_Acetyltrans/Butyryltrans"/>
</dbReference>
<name>A0A366FEU0_9HYPH</name>
<feature type="domain" description="MaoC-like" evidence="4">
    <location>
        <begin position="22"/>
        <end position="112"/>
    </location>
</feature>
<accession>A0A366FEU0</accession>
<keyword evidence="6" id="KW-1185">Reference proteome</keyword>
<dbReference type="PANTHER" id="PTHR43356">
    <property type="entry name" value="PHOSPHATE ACETYLTRANSFERASE"/>
    <property type="match status" value="1"/>
</dbReference>
<proteinExistence type="predicted"/>
<dbReference type="InterPro" id="IPR029069">
    <property type="entry name" value="HotDog_dom_sf"/>
</dbReference>
<evidence type="ECO:0000259" key="3">
    <source>
        <dbReference type="Pfam" id="PF01515"/>
    </source>
</evidence>
<feature type="domain" description="Phosphate acetyl/butaryl transferase" evidence="3">
    <location>
        <begin position="235"/>
        <end position="450"/>
    </location>
</feature>
<keyword evidence="1 5" id="KW-0808">Transferase</keyword>
<dbReference type="OrthoDB" id="9800237at2"/>
<evidence type="ECO:0000256" key="1">
    <source>
        <dbReference type="ARBA" id="ARBA00022679"/>
    </source>
</evidence>
<dbReference type="GO" id="GO:0016746">
    <property type="term" value="F:acyltransferase activity"/>
    <property type="evidence" value="ECO:0007669"/>
    <property type="project" value="UniProtKB-KW"/>
</dbReference>
<dbReference type="InterPro" id="IPR002539">
    <property type="entry name" value="MaoC-like_dom"/>
</dbReference>
<organism evidence="5 6">
    <name type="scientific">Roseiarcus fermentans</name>
    <dbReference type="NCBI Taxonomy" id="1473586"/>
    <lineage>
        <taxon>Bacteria</taxon>
        <taxon>Pseudomonadati</taxon>
        <taxon>Pseudomonadota</taxon>
        <taxon>Alphaproteobacteria</taxon>
        <taxon>Hyphomicrobiales</taxon>
        <taxon>Roseiarcaceae</taxon>
        <taxon>Roseiarcus</taxon>
    </lineage>
</organism>
<evidence type="ECO:0000259" key="4">
    <source>
        <dbReference type="Pfam" id="PF01575"/>
    </source>
</evidence>
<dbReference type="SUPFAM" id="SSF54637">
    <property type="entry name" value="Thioesterase/thiol ester dehydrase-isomerase"/>
    <property type="match status" value="1"/>
</dbReference>
<dbReference type="NCBIfam" id="NF008852">
    <property type="entry name" value="PRK11890.1"/>
    <property type="match status" value="1"/>
</dbReference>
<gene>
    <name evidence="5" type="ORF">DFR50_11474</name>
</gene>
<keyword evidence="2" id="KW-0012">Acyltransferase</keyword>
<evidence type="ECO:0000313" key="6">
    <source>
        <dbReference type="Proteomes" id="UP000253529"/>
    </source>
</evidence>
<dbReference type="RefSeq" id="WP_113889876.1">
    <property type="nucleotide sequence ID" value="NZ_QNRK01000014.1"/>
</dbReference>
<dbReference type="EMBL" id="QNRK01000014">
    <property type="protein sequence ID" value="RBP12245.1"/>
    <property type="molecule type" value="Genomic_DNA"/>
</dbReference>
<dbReference type="AlphaFoldDB" id="A0A366FEU0"/>
<sequence>MSAKPAVRNTTWAELAVGASASIERTCTAQDLILFAHVSGNLNPLMLPSAGDATPSDPVAPSMWVGSLVSAVLGNILPGPGTLYRSQNLRFLRRVHVGDKVTATVVCREKRDEPVAVFDTRVVDAGGVVVCEGTAEIDAPTVTRITEARDLPTLIVDSVDHFGALVAKAARLPPLKTAVVCPHDHNSLGGALMSAERGLIEPILIGDPARIAAAAKELGKDLSGYAIEAFADERQAAARAVAMVHEGRAGAVMKGDLHSDVLLAEVVKKDGGLRGHARISHVFALDVPTLDEVLYVSDAAINIAPDLMTKVDIVQNAVDLARACGLETPRVGILSAVETINPAIPSTLDAAVLSKMAERGQIRGAIVDGPLAMDNAIDVEAARTKGIASLVAGRANVLIVPNLEAGNMVAKELTFVARAEAAGLVLGAKVPVMLTSRADNERARLASCALAQLYGYYRREGRPFGLEPPVAKAAE</sequence>
<evidence type="ECO:0000256" key="2">
    <source>
        <dbReference type="ARBA" id="ARBA00023315"/>
    </source>
</evidence>
<dbReference type="Proteomes" id="UP000253529">
    <property type="component" value="Unassembled WGS sequence"/>
</dbReference>
<reference evidence="5 6" key="1">
    <citation type="submission" date="2018-06" db="EMBL/GenBank/DDBJ databases">
        <title>Genomic Encyclopedia of Type Strains, Phase IV (KMG-IV): sequencing the most valuable type-strain genomes for metagenomic binning, comparative biology and taxonomic classification.</title>
        <authorList>
            <person name="Goeker M."/>
        </authorList>
    </citation>
    <scope>NUCLEOTIDE SEQUENCE [LARGE SCALE GENOMIC DNA]</scope>
    <source>
        <strain evidence="5 6">DSM 24875</strain>
    </source>
</reference>
<dbReference type="SUPFAM" id="SSF53659">
    <property type="entry name" value="Isocitrate/Isopropylmalate dehydrogenase-like"/>
    <property type="match status" value="1"/>
</dbReference>
<dbReference type="Pfam" id="PF01575">
    <property type="entry name" value="MaoC_dehydratas"/>
    <property type="match status" value="1"/>
</dbReference>
<dbReference type="CDD" id="cd03449">
    <property type="entry name" value="R_hydratase"/>
    <property type="match status" value="1"/>
</dbReference>
<dbReference type="InterPro" id="IPR002505">
    <property type="entry name" value="PTA_PTB"/>
</dbReference>
<dbReference type="Pfam" id="PF01515">
    <property type="entry name" value="PTA_PTB"/>
    <property type="match status" value="1"/>
</dbReference>
<evidence type="ECO:0000313" key="5">
    <source>
        <dbReference type="EMBL" id="RBP12245.1"/>
    </source>
</evidence>
<dbReference type="NCBIfam" id="NF006045">
    <property type="entry name" value="PRK08190.1"/>
    <property type="match status" value="1"/>
</dbReference>
<protein>
    <submittedName>
        <fullName evidence="5">Phosphate butyryltransferase</fullName>
    </submittedName>
</protein>
<dbReference type="PANTHER" id="PTHR43356:SF2">
    <property type="entry name" value="PHOSPHATE ACETYLTRANSFERASE"/>
    <property type="match status" value="1"/>
</dbReference>